<evidence type="ECO:0000313" key="3">
    <source>
        <dbReference type="Proteomes" id="UP000076532"/>
    </source>
</evidence>
<dbReference type="EMBL" id="KV417751">
    <property type="protein sequence ID" value="KZP07436.1"/>
    <property type="molecule type" value="Genomic_DNA"/>
</dbReference>
<name>A0A167XPN4_9AGAM</name>
<dbReference type="Proteomes" id="UP000076532">
    <property type="component" value="Unassembled WGS sequence"/>
</dbReference>
<dbReference type="AlphaFoldDB" id="A0A167XPN4"/>
<organism evidence="2 3">
    <name type="scientific">Athelia psychrophila</name>
    <dbReference type="NCBI Taxonomy" id="1759441"/>
    <lineage>
        <taxon>Eukaryota</taxon>
        <taxon>Fungi</taxon>
        <taxon>Dikarya</taxon>
        <taxon>Basidiomycota</taxon>
        <taxon>Agaricomycotina</taxon>
        <taxon>Agaricomycetes</taxon>
        <taxon>Agaricomycetidae</taxon>
        <taxon>Atheliales</taxon>
        <taxon>Atheliaceae</taxon>
        <taxon>Athelia</taxon>
    </lineage>
</organism>
<accession>A0A167XPN4</accession>
<evidence type="ECO:0000313" key="2">
    <source>
        <dbReference type="EMBL" id="KZP07436.1"/>
    </source>
</evidence>
<reference evidence="2 3" key="1">
    <citation type="journal article" date="2016" name="Mol. Biol. Evol.">
        <title>Comparative Genomics of Early-Diverging Mushroom-Forming Fungi Provides Insights into the Origins of Lignocellulose Decay Capabilities.</title>
        <authorList>
            <person name="Nagy L.G."/>
            <person name="Riley R."/>
            <person name="Tritt A."/>
            <person name="Adam C."/>
            <person name="Daum C."/>
            <person name="Floudas D."/>
            <person name="Sun H."/>
            <person name="Yadav J.S."/>
            <person name="Pangilinan J."/>
            <person name="Larsson K.H."/>
            <person name="Matsuura K."/>
            <person name="Barry K."/>
            <person name="Labutti K."/>
            <person name="Kuo R."/>
            <person name="Ohm R.A."/>
            <person name="Bhattacharya S.S."/>
            <person name="Shirouzu T."/>
            <person name="Yoshinaga Y."/>
            <person name="Martin F.M."/>
            <person name="Grigoriev I.V."/>
            <person name="Hibbett D.S."/>
        </authorList>
    </citation>
    <scope>NUCLEOTIDE SEQUENCE [LARGE SCALE GENOMIC DNA]</scope>
    <source>
        <strain evidence="2 3">CBS 109695</strain>
    </source>
</reference>
<feature type="region of interest" description="Disordered" evidence="1">
    <location>
        <begin position="230"/>
        <end position="260"/>
    </location>
</feature>
<gene>
    <name evidence="2" type="ORF">FIBSPDRAFT_804010</name>
</gene>
<protein>
    <submittedName>
        <fullName evidence="2">Uncharacterized protein</fullName>
    </submittedName>
</protein>
<dbReference type="OrthoDB" id="5364171at2759"/>
<feature type="compositionally biased region" description="Basic and acidic residues" evidence="1">
    <location>
        <begin position="243"/>
        <end position="260"/>
    </location>
</feature>
<evidence type="ECO:0000256" key="1">
    <source>
        <dbReference type="SAM" id="MobiDB-lite"/>
    </source>
</evidence>
<proteinExistence type="predicted"/>
<keyword evidence="3" id="KW-1185">Reference proteome</keyword>
<sequence length="464" mass="52579">MPLFYAYISNEVAAEGTWSLLGVFASRTVADEWWRAVSTSVHARFIKRMAPQLYTYDAIQCNLSGFFDMPQFKPIADKFQGRMFFTQLNDKSELGTTIIPPQEITDHVSGGWYYIRSVSNVTLCWHYDAAENKIRALDGEPTRFRIDTGNSVQKGAIMVGEDEITLHLSAQRRVYLEQSGELEVWTGLPDKFRFSEFENGNFAISEDATVVFVDDADTTLRLRSWQLVPAPSPTQRKMAPESSTRDKAPQDDDTTGHFKSENLDSAGSACIGFEKNSYFFIQEKGTVNFLTPTHWANTEGIQLGLNCHAGHNKSQMFFIDSYGALHHAASGLAIDIIDDVLVLRQRRPVSSDSNPWSHPLPEFSFINSQIRIKFLSNPALPSCADKLYPNNSWITKQFLLATHNEKDFHRHPISDFSEWIPTHIAGDIPYDTSAHHSVDWRVLVEERTRHFGGKRTSWEIVAVS</sequence>